<dbReference type="Proteomes" id="UP000887116">
    <property type="component" value="Unassembled WGS sequence"/>
</dbReference>
<accession>A0A8X6FWY2</accession>
<evidence type="ECO:0000256" key="1">
    <source>
        <dbReference type="SAM" id="MobiDB-lite"/>
    </source>
</evidence>
<evidence type="ECO:0000313" key="2">
    <source>
        <dbReference type="EMBL" id="GFQ68998.1"/>
    </source>
</evidence>
<dbReference type="EMBL" id="BMAO01000754">
    <property type="protein sequence ID" value="GFQ68998.1"/>
    <property type="molecule type" value="Genomic_DNA"/>
</dbReference>
<proteinExistence type="predicted"/>
<reference evidence="2" key="1">
    <citation type="submission" date="2020-07" db="EMBL/GenBank/DDBJ databases">
        <title>Multicomponent nature underlies the extraordinary mechanical properties of spider dragline silk.</title>
        <authorList>
            <person name="Kono N."/>
            <person name="Nakamura H."/>
            <person name="Mori M."/>
            <person name="Yoshida Y."/>
            <person name="Ohtoshi R."/>
            <person name="Malay A.D."/>
            <person name="Moran D.A.P."/>
            <person name="Tomita M."/>
            <person name="Numata K."/>
            <person name="Arakawa K."/>
        </authorList>
    </citation>
    <scope>NUCLEOTIDE SEQUENCE</scope>
</reference>
<organism evidence="2 3">
    <name type="scientific">Trichonephila clavata</name>
    <name type="common">Joro spider</name>
    <name type="synonym">Nephila clavata</name>
    <dbReference type="NCBI Taxonomy" id="2740835"/>
    <lineage>
        <taxon>Eukaryota</taxon>
        <taxon>Metazoa</taxon>
        <taxon>Ecdysozoa</taxon>
        <taxon>Arthropoda</taxon>
        <taxon>Chelicerata</taxon>
        <taxon>Arachnida</taxon>
        <taxon>Araneae</taxon>
        <taxon>Araneomorphae</taxon>
        <taxon>Entelegynae</taxon>
        <taxon>Araneoidea</taxon>
        <taxon>Nephilidae</taxon>
        <taxon>Trichonephila</taxon>
    </lineage>
</organism>
<feature type="region of interest" description="Disordered" evidence="1">
    <location>
        <begin position="1"/>
        <end position="22"/>
    </location>
</feature>
<dbReference type="AlphaFoldDB" id="A0A8X6FWY2"/>
<comment type="caution">
    <text evidence="2">The sequence shown here is derived from an EMBL/GenBank/DDBJ whole genome shotgun (WGS) entry which is preliminary data.</text>
</comment>
<gene>
    <name evidence="2" type="ORF">TNCT_175981</name>
</gene>
<sequence>MNESSSSSSILTKRKKKEISDTDVDSYSLNTFFSLWTCSDEVKVEEIIGLFSSSLTDIISTLFCFCPTDGTAIENQYRSGVFVYAGNGWVFTTDFELTVVCWIVTICA</sequence>
<evidence type="ECO:0000313" key="3">
    <source>
        <dbReference type="Proteomes" id="UP000887116"/>
    </source>
</evidence>
<keyword evidence="3" id="KW-1185">Reference proteome</keyword>
<protein>
    <submittedName>
        <fullName evidence="2">Uncharacterized protein</fullName>
    </submittedName>
</protein>
<name>A0A8X6FWY2_TRICU</name>